<sequence length="425" mass="47153">MASSIPFLPEMEDSLPKHEIPMDNCYSFSSSSTQDEIPPQRLTKSRRILIGPFSLILTLTGFDLQKSLCGNRDSRCRSVGGTTVFVIVLILFLIRALFVQSTTAPSLSLGWADTNIVGFTALQSFVALILLARWTATGMFSQVFTEILKVKRFYTDVPVTSIHEKPMFIFGLISGVVYVLVTLASSIKSSVYGRYSIEYNGTIVPLHPGYFIFSFDNLFGAEIILAIWMALCTVLATASYVYIHMAVSLELTKFNEDLNEAIEKNTLLDSLETFNIRHISILRLAVLLTDKLASYASFSTFTIVIANVNALYQISFIGSSNAFGTVMAILWMLTTSILLVMILNPPATIQQLVSHYLSPTIILIMLFSSNNQIALAQLMVTRNRITPTRMAIMNAIVVNTHTPHLITLIVPAVVAVLSYAKRFQQ</sequence>
<dbReference type="PANTHER" id="PTHR31930:SF1">
    <property type="entry name" value="SERPENTINE RECEPTOR, CLASS R"/>
    <property type="match status" value="1"/>
</dbReference>
<feature type="transmembrane region" description="Helical" evidence="1">
    <location>
        <begin position="322"/>
        <end position="344"/>
    </location>
</feature>
<evidence type="ECO:0000256" key="1">
    <source>
        <dbReference type="SAM" id="Phobius"/>
    </source>
</evidence>
<keyword evidence="1" id="KW-0472">Membrane</keyword>
<reference evidence="2" key="1">
    <citation type="submission" date="2023-10" db="EMBL/GenBank/DDBJ databases">
        <title>Genome assembly of Pristionchus species.</title>
        <authorList>
            <person name="Yoshida K."/>
            <person name="Sommer R.J."/>
        </authorList>
    </citation>
    <scope>NUCLEOTIDE SEQUENCE</scope>
    <source>
        <strain evidence="2">RS0144</strain>
    </source>
</reference>
<accession>A0AAV5UJR6</accession>
<keyword evidence="3" id="KW-1185">Reference proteome</keyword>
<dbReference type="AlphaFoldDB" id="A0AAV5UJR6"/>
<dbReference type="PANTHER" id="PTHR31930">
    <property type="entry name" value="SERPENTINE RECEPTOR, CLASS R"/>
    <property type="match status" value="1"/>
</dbReference>
<evidence type="ECO:0000313" key="3">
    <source>
        <dbReference type="Proteomes" id="UP001432027"/>
    </source>
</evidence>
<dbReference type="Proteomes" id="UP001432027">
    <property type="component" value="Unassembled WGS sequence"/>
</dbReference>
<protein>
    <recommendedName>
        <fullName evidence="4">G protein-coupled receptor</fullName>
    </recommendedName>
</protein>
<dbReference type="Pfam" id="PF03268">
    <property type="entry name" value="DUF267"/>
    <property type="match status" value="1"/>
</dbReference>
<keyword evidence="1" id="KW-1133">Transmembrane helix</keyword>
<gene>
    <name evidence="2" type="ORF">PENTCL1PPCAC_29031</name>
</gene>
<comment type="caution">
    <text evidence="2">The sequence shown here is derived from an EMBL/GenBank/DDBJ whole genome shotgun (WGS) entry which is preliminary data.</text>
</comment>
<organism evidence="2 3">
    <name type="scientific">Pristionchus entomophagus</name>
    <dbReference type="NCBI Taxonomy" id="358040"/>
    <lineage>
        <taxon>Eukaryota</taxon>
        <taxon>Metazoa</taxon>
        <taxon>Ecdysozoa</taxon>
        <taxon>Nematoda</taxon>
        <taxon>Chromadorea</taxon>
        <taxon>Rhabditida</taxon>
        <taxon>Rhabditina</taxon>
        <taxon>Diplogasteromorpha</taxon>
        <taxon>Diplogasteroidea</taxon>
        <taxon>Neodiplogasteridae</taxon>
        <taxon>Pristionchus</taxon>
    </lineage>
</organism>
<feature type="transmembrane region" description="Helical" evidence="1">
    <location>
        <begin position="356"/>
        <end position="380"/>
    </location>
</feature>
<evidence type="ECO:0008006" key="4">
    <source>
        <dbReference type="Google" id="ProtNLM"/>
    </source>
</evidence>
<feature type="transmembrane region" description="Helical" evidence="1">
    <location>
        <begin position="223"/>
        <end position="243"/>
    </location>
</feature>
<dbReference type="EMBL" id="BTSX01000006">
    <property type="protein sequence ID" value="GMT06857.1"/>
    <property type="molecule type" value="Genomic_DNA"/>
</dbReference>
<keyword evidence="1" id="KW-0812">Transmembrane</keyword>
<name>A0AAV5UJR6_9BILA</name>
<proteinExistence type="predicted"/>
<feature type="transmembrane region" description="Helical" evidence="1">
    <location>
        <begin position="400"/>
        <end position="420"/>
    </location>
</feature>
<feature type="transmembrane region" description="Helical" evidence="1">
    <location>
        <begin position="168"/>
        <end position="187"/>
    </location>
</feature>
<evidence type="ECO:0000313" key="2">
    <source>
        <dbReference type="EMBL" id="GMT06857.1"/>
    </source>
</evidence>
<feature type="transmembrane region" description="Helical" evidence="1">
    <location>
        <begin position="76"/>
        <end position="98"/>
    </location>
</feature>
<feature type="transmembrane region" description="Helical" evidence="1">
    <location>
        <begin position="48"/>
        <end position="64"/>
    </location>
</feature>
<feature type="transmembrane region" description="Helical" evidence="1">
    <location>
        <begin position="110"/>
        <end position="132"/>
    </location>
</feature>
<dbReference type="InterPro" id="IPR004950">
    <property type="entry name" value="DUF267_CAE_spp"/>
</dbReference>